<reference evidence="1" key="2">
    <citation type="submission" date="2018-08" db="UniProtKB">
        <authorList>
            <consortium name="EnsemblPlants"/>
        </authorList>
    </citation>
    <scope>IDENTIFICATION</scope>
    <source>
        <strain evidence="1">Yugu1</strain>
    </source>
</reference>
<dbReference type="EMBL" id="AGNK02001825">
    <property type="status" value="NOT_ANNOTATED_CDS"/>
    <property type="molecule type" value="Genomic_DNA"/>
</dbReference>
<evidence type="ECO:0000313" key="1">
    <source>
        <dbReference type="EnsemblPlants" id="KQL16044"/>
    </source>
</evidence>
<keyword evidence="2" id="KW-1185">Reference proteome</keyword>
<name>K3ZGU6_SETIT</name>
<protein>
    <submittedName>
        <fullName evidence="1">Uncharacterized protein</fullName>
    </submittedName>
</protein>
<dbReference type="Gramene" id="KQL16044">
    <property type="protein sequence ID" value="KQL16044"/>
    <property type="gene ID" value="SETIT_025798mg"/>
</dbReference>
<organism evidence="1 2">
    <name type="scientific">Setaria italica</name>
    <name type="common">Foxtail millet</name>
    <name type="synonym">Panicum italicum</name>
    <dbReference type="NCBI Taxonomy" id="4555"/>
    <lineage>
        <taxon>Eukaryota</taxon>
        <taxon>Viridiplantae</taxon>
        <taxon>Streptophyta</taxon>
        <taxon>Embryophyta</taxon>
        <taxon>Tracheophyta</taxon>
        <taxon>Spermatophyta</taxon>
        <taxon>Magnoliopsida</taxon>
        <taxon>Liliopsida</taxon>
        <taxon>Poales</taxon>
        <taxon>Poaceae</taxon>
        <taxon>PACMAD clade</taxon>
        <taxon>Panicoideae</taxon>
        <taxon>Panicodae</taxon>
        <taxon>Paniceae</taxon>
        <taxon>Cenchrinae</taxon>
        <taxon>Setaria</taxon>
    </lineage>
</organism>
<sequence>MMNFRISQLQRVTFHKPQIQSPILLHHYYVPCYGIY</sequence>
<dbReference type="AlphaFoldDB" id="K3ZGU6"/>
<evidence type="ECO:0000313" key="2">
    <source>
        <dbReference type="Proteomes" id="UP000004995"/>
    </source>
</evidence>
<dbReference type="Proteomes" id="UP000004995">
    <property type="component" value="Unassembled WGS sequence"/>
</dbReference>
<dbReference type="InParanoid" id="K3ZGU6"/>
<reference evidence="2" key="1">
    <citation type="journal article" date="2012" name="Nat. Biotechnol.">
        <title>Reference genome sequence of the model plant Setaria.</title>
        <authorList>
            <person name="Bennetzen J.L."/>
            <person name="Schmutz J."/>
            <person name="Wang H."/>
            <person name="Percifield R."/>
            <person name="Hawkins J."/>
            <person name="Pontaroli A.C."/>
            <person name="Estep M."/>
            <person name="Feng L."/>
            <person name="Vaughn J.N."/>
            <person name="Grimwood J."/>
            <person name="Jenkins J."/>
            <person name="Barry K."/>
            <person name="Lindquist E."/>
            <person name="Hellsten U."/>
            <person name="Deshpande S."/>
            <person name="Wang X."/>
            <person name="Wu X."/>
            <person name="Mitros T."/>
            <person name="Triplett J."/>
            <person name="Yang X."/>
            <person name="Ye C.Y."/>
            <person name="Mauro-Herrera M."/>
            <person name="Wang L."/>
            <person name="Li P."/>
            <person name="Sharma M."/>
            <person name="Sharma R."/>
            <person name="Ronald P.C."/>
            <person name="Panaud O."/>
            <person name="Kellogg E.A."/>
            <person name="Brutnell T.P."/>
            <person name="Doust A.N."/>
            <person name="Tuskan G.A."/>
            <person name="Rokhsar D."/>
            <person name="Devos K.M."/>
        </authorList>
    </citation>
    <scope>NUCLEOTIDE SEQUENCE [LARGE SCALE GENOMIC DNA]</scope>
    <source>
        <strain evidence="2">cv. Yugu1</strain>
    </source>
</reference>
<dbReference type="EnsemblPlants" id="KQL16044">
    <property type="protein sequence ID" value="KQL16044"/>
    <property type="gene ID" value="SETIT_025798mg"/>
</dbReference>
<accession>K3ZGU6</accession>
<proteinExistence type="predicted"/>
<dbReference type="HOGENOM" id="CLU_3360572_0_0_1"/>